<name>A0AA39CKD4_9EURO</name>
<dbReference type="CDD" id="cd08157">
    <property type="entry name" value="catalase_fungal"/>
    <property type="match status" value="1"/>
</dbReference>
<comment type="cofactor">
    <cofactor evidence="12">
        <name>heme</name>
        <dbReference type="ChEBI" id="CHEBI:30413"/>
    </cofactor>
</comment>
<dbReference type="GO" id="GO:0042542">
    <property type="term" value="P:response to hydrogen peroxide"/>
    <property type="evidence" value="ECO:0007669"/>
    <property type="project" value="TreeGrafter"/>
</dbReference>
<dbReference type="Pfam" id="PF00199">
    <property type="entry name" value="Catalase"/>
    <property type="match status" value="1"/>
</dbReference>
<dbReference type="PROSITE" id="PS51402">
    <property type="entry name" value="CATALASE_3"/>
    <property type="match status" value="1"/>
</dbReference>
<dbReference type="InterPro" id="IPR020835">
    <property type="entry name" value="Catalase_sf"/>
</dbReference>
<protein>
    <recommendedName>
        <fullName evidence="13">Catalase</fullName>
        <ecNumber evidence="13">1.11.1.6</ecNumber>
    </recommendedName>
</protein>
<evidence type="ECO:0000256" key="10">
    <source>
        <dbReference type="ARBA" id="ARBA00044729"/>
    </source>
</evidence>
<evidence type="ECO:0000313" key="17">
    <source>
        <dbReference type="EMBL" id="KAJ9611131.1"/>
    </source>
</evidence>
<keyword evidence="5 12" id="KW-0349">Heme</keyword>
<comment type="similarity">
    <text evidence="2 13">Belongs to the catalase family.</text>
</comment>
<evidence type="ECO:0000256" key="8">
    <source>
        <dbReference type="ARBA" id="ARBA00023004"/>
    </source>
</evidence>
<keyword evidence="7 13" id="KW-0560">Oxidoreductase</keyword>
<evidence type="ECO:0000313" key="18">
    <source>
        <dbReference type="Proteomes" id="UP001172673"/>
    </source>
</evidence>
<dbReference type="PANTHER" id="PTHR11465">
    <property type="entry name" value="CATALASE"/>
    <property type="match status" value="1"/>
</dbReference>
<dbReference type="InterPro" id="IPR018028">
    <property type="entry name" value="Catalase"/>
</dbReference>
<gene>
    <name evidence="17" type="ORF">H2200_004314</name>
</gene>
<comment type="function">
    <text evidence="10 14">Catalyzes the degradation of hydrogen peroxide (H(2)O(2)) generated by peroxisomal oxidases to water and oxygen, thereby protecting cells from the toxic effects of hydrogen peroxide.</text>
</comment>
<dbReference type="GO" id="GO:0004096">
    <property type="term" value="F:catalase activity"/>
    <property type="evidence" value="ECO:0007669"/>
    <property type="project" value="UniProtKB-EC"/>
</dbReference>
<dbReference type="GO" id="GO:0046872">
    <property type="term" value="F:metal ion binding"/>
    <property type="evidence" value="ECO:0007669"/>
    <property type="project" value="UniProtKB-KW"/>
</dbReference>
<dbReference type="PROSITE" id="PS00438">
    <property type="entry name" value="CATALASE_2"/>
    <property type="match status" value="1"/>
</dbReference>
<keyword evidence="3 13" id="KW-0575">Peroxidase</keyword>
<dbReference type="SUPFAM" id="SSF56634">
    <property type="entry name" value="Heme-dependent catalase-like"/>
    <property type="match status" value="1"/>
</dbReference>
<evidence type="ECO:0000256" key="14">
    <source>
        <dbReference type="RuleBase" id="RU004142"/>
    </source>
</evidence>
<comment type="catalytic activity">
    <reaction evidence="13">
        <text>2 H2O2 = O2 + 2 H2O</text>
        <dbReference type="Rhea" id="RHEA:20309"/>
        <dbReference type="ChEBI" id="CHEBI:15377"/>
        <dbReference type="ChEBI" id="CHEBI:15379"/>
        <dbReference type="ChEBI" id="CHEBI:16240"/>
        <dbReference type="EC" id="1.11.1.6"/>
    </reaction>
</comment>
<evidence type="ECO:0000256" key="11">
    <source>
        <dbReference type="PIRSR" id="PIRSR038928-1"/>
    </source>
</evidence>
<evidence type="ECO:0000256" key="13">
    <source>
        <dbReference type="RuleBase" id="RU000498"/>
    </source>
</evidence>
<evidence type="ECO:0000256" key="4">
    <source>
        <dbReference type="ARBA" id="ARBA00022589"/>
    </source>
</evidence>
<evidence type="ECO:0000256" key="6">
    <source>
        <dbReference type="ARBA" id="ARBA00022723"/>
    </source>
</evidence>
<comment type="pathway">
    <text evidence="1">Alkaloid biosynthesis.</text>
</comment>
<dbReference type="InterPro" id="IPR010582">
    <property type="entry name" value="Catalase_immune_responsive"/>
</dbReference>
<comment type="caution">
    <text evidence="17">The sequence shown here is derived from an EMBL/GenBank/DDBJ whole genome shotgun (WGS) entry which is preliminary data.</text>
</comment>
<dbReference type="GO" id="GO:0009820">
    <property type="term" value="P:alkaloid metabolic process"/>
    <property type="evidence" value="ECO:0007669"/>
    <property type="project" value="UniProtKB-KW"/>
</dbReference>
<keyword evidence="18" id="KW-1185">Reference proteome</keyword>
<dbReference type="PROSITE" id="PS00437">
    <property type="entry name" value="CATALASE_1"/>
    <property type="match status" value="1"/>
</dbReference>
<evidence type="ECO:0000256" key="9">
    <source>
        <dbReference type="ARBA" id="ARBA00023324"/>
    </source>
</evidence>
<feature type="domain" description="Catalase core" evidence="16">
    <location>
        <begin position="36"/>
        <end position="424"/>
    </location>
</feature>
<keyword evidence="9 13" id="KW-0376">Hydrogen peroxide</keyword>
<evidence type="ECO:0000256" key="12">
    <source>
        <dbReference type="PIRSR" id="PIRSR038928-2"/>
    </source>
</evidence>
<dbReference type="Pfam" id="PF06628">
    <property type="entry name" value="Catalase-rel"/>
    <property type="match status" value="1"/>
</dbReference>
<evidence type="ECO:0000256" key="1">
    <source>
        <dbReference type="ARBA" id="ARBA00004913"/>
    </source>
</evidence>
<dbReference type="InterPro" id="IPR011614">
    <property type="entry name" value="Catalase_core"/>
</dbReference>
<dbReference type="FunFam" id="2.40.180.10:FF:000001">
    <property type="entry name" value="Catalase"/>
    <property type="match status" value="1"/>
</dbReference>
<dbReference type="GO" id="GO:0005739">
    <property type="term" value="C:mitochondrion"/>
    <property type="evidence" value="ECO:0007669"/>
    <property type="project" value="TreeGrafter"/>
</dbReference>
<evidence type="ECO:0000256" key="7">
    <source>
        <dbReference type="ARBA" id="ARBA00023002"/>
    </source>
</evidence>
<proteinExistence type="inferred from homology"/>
<dbReference type="EMBL" id="JAPDRK010000006">
    <property type="protein sequence ID" value="KAJ9611131.1"/>
    <property type="molecule type" value="Genomic_DNA"/>
</dbReference>
<dbReference type="InterPro" id="IPR002226">
    <property type="entry name" value="Catalase_haem_BS"/>
</dbReference>
<dbReference type="PRINTS" id="PR00067">
    <property type="entry name" value="CATALASE"/>
</dbReference>
<reference evidence="17" key="1">
    <citation type="submission" date="2022-10" db="EMBL/GenBank/DDBJ databases">
        <title>Culturing micro-colonial fungi from biological soil crusts in the Mojave desert and describing Neophaeococcomyces mojavensis, and introducing the new genera and species Taxawa tesnikishii.</title>
        <authorList>
            <person name="Kurbessoian T."/>
            <person name="Stajich J.E."/>
        </authorList>
    </citation>
    <scope>NUCLEOTIDE SEQUENCE</scope>
    <source>
        <strain evidence="17">TK_41</strain>
    </source>
</reference>
<evidence type="ECO:0000259" key="16">
    <source>
        <dbReference type="SMART" id="SM01060"/>
    </source>
</evidence>
<feature type="active site" evidence="11">
    <location>
        <position position="83"/>
    </location>
</feature>
<dbReference type="GO" id="GO:0005777">
    <property type="term" value="C:peroxisome"/>
    <property type="evidence" value="ECO:0007669"/>
    <property type="project" value="TreeGrafter"/>
</dbReference>
<dbReference type="GO" id="GO:0042744">
    <property type="term" value="P:hydrogen peroxide catabolic process"/>
    <property type="evidence" value="ECO:0007669"/>
    <property type="project" value="UniProtKB-KW"/>
</dbReference>
<evidence type="ECO:0000256" key="5">
    <source>
        <dbReference type="ARBA" id="ARBA00022617"/>
    </source>
</evidence>
<dbReference type="EC" id="1.11.1.6" evidence="13"/>
<dbReference type="Gene3D" id="2.40.180.10">
    <property type="entry name" value="Catalase core domain"/>
    <property type="match status" value="1"/>
</dbReference>
<dbReference type="PANTHER" id="PTHR11465:SF62">
    <property type="entry name" value="CATALASE T"/>
    <property type="match status" value="1"/>
</dbReference>
<keyword evidence="8 12" id="KW-0408">Iron</keyword>
<evidence type="ECO:0000256" key="3">
    <source>
        <dbReference type="ARBA" id="ARBA00022559"/>
    </source>
</evidence>
<dbReference type="Proteomes" id="UP001172673">
    <property type="component" value="Unassembled WGS sequence"/>
</dbReference>
<evidence type="ECO:0000256" key="2">
    <source>
        <dbReference type="ARBA" id="ARBA00005329"/>
    </source>
</evidence>
<accession>A0AA39CKD4</accession>
<feature type="region of interest" description="Disordered" evidence="15">
    <location>
        <begin position="549"/>
        <end position="572"/>
    </location>
</feature>
<keyword evidence="4" id="KW-0017">Alkaloid metabolism</keyword>
<organism evidence="17 18">
    <name type="scientific">Cladophialophora chaetospira</name>
    <dbReference type="NCBI Taxonomy" id="386627"/>
    <lineage>
        <taxon>Eukaryota</taxon>
        <taxon>Fungi</taxon>
        <taxon>Dikarya</taxon>
        <taxon>Ascomycota</taxon>
        <taxon>Pezizomycotina</taxon>
        <taxon>Eurotiomycetes</taxon>
        <taxon>Chaetothyriomycetidae</taxon>
        <taxon>Chaetothyriales</taxon>
        <taxon>Herpotrichiellaceae</taxon>
        <taxon>Cladophialophora</taxon>
    </lineage>
</organism>
<dbReference type="GO" id="GO:0020037">
    <property type="term" value="F:heme binding"/>
    <property type="evidence" value="ECO:0007669"/>
    <property type="project" value="InterPro"/>
</dbReference>
<feature type="binding site" description="axial binding residue" evidence="12">
    <location>
        <position position="370"/>
    </location>
    <ligand>
        <name>heme</name>
        <dbReference type="ChEBI" id="CHEBI:30413"/>
    </ligand>
    <ligandPart>
        <name>Fe</name>
        <dbReference type="ChEBI" id="CHEBI:18248"/>
    </ligandPart>
</feature>
<dbReference type="AlphaFoldDB" id="A0AA39CKD4"/>
<dbReference type="PIRSF" id="PIRSF038928">
    <property type="entry name" value="Catalase_clade1-3"/>
    <property type="match status" value="1"/>
</dbReference>
<evidence type="ECO:0000256" key="15">
    <source>
        <dbReference type="SAM" id="MobiDB-lite"/>
    </source>
</evidence>
<sequence length="572" mass="64704">MAPSATNDTSFQAHANDHLSSWQQDRAKDSKNVIYATSNGVPMAHPYETQRAGENGPLLLQDFHLIDLLSHFDRERIPERVVHAKGSGAHGFFECTAPADDLTQLEIFSAKGKKCPITIRFSTVGGESGSHDCARDPRGFSVKLRTEEGNWDMVFNNTPVFFLRDPAKFPHFIHTQKRDPSTHLTHADDSTMFWDYLSQNPESIHQVMILMGDRGIPDGYRHMHGYSGHSLKLVKKDGEWVYSQIHLKSLQGTKFITQEDSANKSPDYSQKDLYEAIERGEFPKWSVEVQTMTAKQAEEVWEKQGINVFDLTHVWPQKQFPLRKIGEMTLNENAVNYFAEVEQVAFNPSHMPPGVEPSADPVLQSRLFSYPDTHRHRIGVNYQQLPVNAMRTGYQFGNFQRDGSMAFFNQGARPNYLSSIDPIQFRERSVDYDKTHGHFQGSAITFLSQIRPEDFNAPRALWEKVWDEPARERFVNNVAGKMEMCKDKEILKRQIAIFREVSDDVASRLEKATGIKGYDGIKNMKFNGTHNGMSQDPSIRQANGIKGTALGYDHNGAPTKGSHDSLPVSVAA</sequence>
<feature type="active site" evidence="11">
    <location>
        <position position="156"/>
    </location>
</feature>
<keyword evidence="6 12" id="KW-0479">Metal-binding</keyword>
<feature type="region of interest" description="Disordered" evidence="15">
    <location>
        <begin position="1"/>
        <end position="23"/>
    </location>
</feature>
<dbReference type="SMART" id="SM01060">
    <property type="entry name" value="Catalase"/>
    <property type="match status" value="1"/>
</dbReference>
<dbReference type="InterPro" id="IPR024711">
    <property type="entry name" value="Catalase_clade1/3"/>
</dbReference>
<dbReference type="InterPro" id="IPR024708">
    <property type="entry name" value="Catalase_AS"/>
</dbReference>